<feature type="compositionally biased region" description="Basic and acidic residues" evidence="1">
    <location>
        <begin position="280"/>
        <end position="289"/>
    </location>
</feature>
<feature type="compositionally biased region" description="Acidic residues" evidence="1">
    <location>
        <begin position="219"/>
        <end position="252"/>
    </location>
</feature>
<evidence type="ECO:0000256" key="1">
    <source>
        <dbReference type="SAM" id="MobiDB-lite"/>
    </source>
</evidence>
<dbReference type="Proteomes" id="UP000272025">
    <property type="component" value="Unassembled WGS sequence"/>
</dbReference>
<dbReference type="RefSeq" id="XP_028469020.1">
    <property type="nucleotide sequence ID" value="XM_028606581.1"/>
</dbReference>
<dbReference type="GeneID" id="39575059"/>
<protein>
    <submittedName>
        <fullName evidence="2">Uncharacterized protein</fullName>
    </submittedName>
</protein>
<feature type="compositionally biased region" description="Acidic residues" evidence="1">
    <location>
        <begin position="262"/>
        <end position="272"/>
    </location>
</feature>
<feature type="region of interest" description="Disordered" evidence="1">
    <location>
        <begin position="1"/>
        <end position="325"/>
    </location>
</feature>
<sequence>MTHGGHPPPSSQTPTPRRFLLSKRGAPSSASASASASSSQHQLQPQHAQQQEQEATAGPRQFQVPPLAGSGSQRFHSTPRFAPPSSSSPSSANTPPGPRSTTHAPAGLGLTSLGFAFSGTQRRQRNDPIRDDGPEEEEEAGGSSPLRKARDAPSVAVTVARRDSIEGDSTCDYTSGEDRAEEEEGGGEEEEEEEGERVTSDVDADSEGPTPKRRRFEVSSEDGDEEEEQEEEEQGQGQEQDQEDGDGDEDDMSVTMSVEEQLASDDKEDELSEALPESHLAQRSEDGTHQKQQPTFQPAPRFKVSEAETTARAEGLPEAFSPQRRGTRYVPGGLAAGLQSWLAEVREWGDDVDGGWAVHTNMNMNMNMNTNTSANTNTNTAVRVAVDEVRDGRRMYLVQGRRVTTGPRDGVSMRLILAGEGKLTGLARRASVRVGSVLVISQPTWEVTLENQGRWTVACDWVVLGKDTGLLT</sequence>
<name>A0A3N2Q371_SODAK</name>
<feature type="compositionally biased region" description="Low complexity" evidence="1">
    <location>
        <begin position="78"/>
        <end position="94"/>
    </location>
</feature>
<reference evidence="2 3" key="1">
    <citation type="journal article" date="2018" name="Mol. Ecol.">
        <title>The obligate alkalophilic soda-lake fungus Sodiomyces alkalinus has shifted to a protein diet.</title>
        <authorList>
            <person name="Grum-Grzhimaylo A.A."/>
            <person name="Falkoski D.L."/>
            <person name="van den Heuvel J."/>
            <person name="Valero-Jimenez C.A."/>
            <person name="Min B."/>
            <person name="Choi I.G."/>
            <person name="Lipzen A."/>
            <person name="Daum C.G."/>
            <person name="Aanen D.K."/>
            <person name="Tsang A."/>
            <person name="Henrissat B."/>
            <person name="Bilanenko E.N."/>
            <person name="de Vries R.P."/>
            <person name="van Kan J.A.L."/>
            <person name="Grigoriev I.V."/>
            <person name="Debets A.J.M."/>
        </authorList>
    </citation>
    <scope>NUCLEOTIDE SEQUENCE [LARGE SCALE GENOMIC DNA]</scope>
    <source>
        <strain evidence="2 3">F11</strain>
    </source>
</reference>
<feature type="compositionally biased region" description="Low complexity" evidence="1">
    <location>
        <begin position="26"/>
        <end position="57"/>
    </location>
</feature>
<evidence type="ECO:0000313" key="3">
    <source>
        <dbReference type="Proteomes" id="UP000272025"/>
    </source>
</evidence>
<accession>A0A3N2Q371</accession>
<dbReference type="EMBL" id="ML119052">
    <property type="protein sequence ID" value="ROT41214.1"/>
    <property type="molecule type" value="Genomic_DNA"/>
</dbReference>
<evidence type="ECO:0000313" key="2">
    <source>
        <dbReference type="EMBL" id="ROT41214.1"/>
    </source>
</evidence>
<gene>
    <name evidence="2" type="ORF">SODALDRAFT_114473</name>
</gene>
<organism evidence="2 3">
    <name type="scientific">Sodiomyces alkalinus (strain CBS 110278 / VKM F-3762 / F11)</name>
    <name type="common">Alkaliphilic filamentous fungus</name>
    <dbReference type="NCBI Taxonomy" id="1314773"/>
    <lineage>
        <taxon>Eukaryota</taxon>
        <taxon>Fungi</taxon>
        <taxon>Dikarya</taxon>
        <taxon>Ascomycota</taxon>
        <taxon>Pezizomycotina</taxon>
        <taxon>Sordariomycetes</taxon>
        <taxon>Hypocreomycetidae</taxon>
        <taxon>Glomerellales</taxon>
        <taxon>Plectosphaerellaceae</taxon>
        <taxon>Sodiomyces</taxon>
    </lineage>
</organism>
<dbReference type="STRING" id="1314773.A0A3N2Q371"/>
<feature type="compositionally biased region" description="Pro residues" evidence="1">
    <location>
        <begin position="1"/>
        <end position="11"/>
    </location>
</feature>
<proteinExistence type="predicted"/>
<feature type="compositionally biased region" description="Acidic residues" evidence="1">
    <location>
        <begin position="179"/>
        <end position="195"/>
    </location>
</feature>
<dbReference type="OrthoDB" id="5389296at2759"/>
<dbReference type="AlphaFoldDB" id="A0A3N2Q371"/>
<keyword evidence="3" id="KW-1185">Reference proteome</keyword>